<feature type="transmembrane region" description="Helical" evidence="7">
    <location>
        <begin position="205"/>
        <end position="225"/>
    </location>
</feature>
<name>A0A839ZW89_9CAUL</name>
<dbReference type="GO" id="GO:0015293">
    <property type="term" value="F:symporter activity"/>
    <property type="evidence" value="ECO:0007669"/>
    <property type="project" value="UniProtKB-KW"/>
</dbReference>
<feature type="transmembrane region" description="Helical" evidence="7">
    <location>
        <begin position="274"/>
        <end position="295"/>
    </location>
</feature>
<evidence type="ECO:0000256" key="4">
    <source>
        <dbReference type="ARBA" id="ARBA00022692"/>
    </source>
</evidence>
<feature type="transmembrane region" description="Helical" evidence="7">
    <location>
        <begin position="371"/>
        <end position="395"/>
    </location>
</feature>
<gene>
    <name evidence="8" type="ORF">GGQ61_000736</name>
</gene>
<dbReference type="Gene3D" id="1.10.3860.10">
    <property type="entry name" value="Sodium:dicarboxylate symporter"/>
    <property type="match status" value="1"/>
</dbReference>
<dbReference type="Pfam" id="PF00375">
    <property type="entry name" value="SDF"/>
    <property type="match status" value="1"/>
</dbReference>
<feature type="transmembrane region" description="Helical" evidence="7">
    <location>
        <begin position="102"/>
        <end position="123"/>
    </location>
</feature>
<protein>
    <submittedName>
        <fullName evidence="8">Na+/H+-dicarboxylate symporter</fullName>
    </submittedName>
</protein>
<organism evidence="8 9">
    <name type="scientific">Phenylobacterium haematophilum</name>
    <dbReference type="NCBI Taxonomy" id="98513"/>
    <lineage>
        <taxon>Bacteria</taxon>
        <taxon>Pseudomonadati</taxon>
        <taxon>Pseudomonadota</taxon>
        <taxon>Alphaproteobacteria</taxon>
        <taxon>Caulobacterales</taxon>
        <taxon>Caulobacteraceae</taxon>
        <taxon>Phenylobacterium</taxon>
    </lineage>
</organism>
<feature type="transmembrane region" description="Helical" evidence="7">
    <location>
        <begin position="348"/>
        <end position="365"/>
    </location>
</feature>
<feature type="transmembrane region" description="Helical" evidence="7">
    <location>
        <begin position="167"/>
        <end position="185"/>
    </location>
</feature>
<dbReference type="PANTHER" id="PTHR42865">
    <property type="entry name" value="PROTON/GLUTAMATE-ASPARTATE SYMPORTER"/>
    <property type="match status" value="1"/>
</dbReference>
<keyword evidence="4 7" id="KW-0812">Transmembrane</keyword>
<comment type="subcellular location">
    <subcellularLocation>
        <location evidence="1">Cell membrane</location>
        <topology evidence="1">Multi-pass membrane protein</topology>
    </subcellularLocation>
</comment>
<feature type="transmembrane region" description="Helical" evidence="7">
    <location>
        <begin position="315"/>
        <end position="336"/>
    </location>
</feature>
<reference evidence="8 9" key="1">
    <citation type="submission" date="2020-08" db="EMBL/GenBank/DDBJ databases">
        <title>Genomic Encyclopedia of Type Strains, Phase IV (KMG-IV): sequencing the most valuable type-strain genomes for metagenomic binning, comparative biology and taxonomic classification.</title>
        <authorList>
            <person name="Goeker M."/>
        </authorList>
    </citation>
    <scope>NUCLEOTIDE SEQUENCE [LARGE SCALE GENOMIC DNA]</scope>
    <source>
        <strain evidence="8 9">DSM 21793</strain>
    </source>
</reference>
<keyword evidence="2" id="KW-0813">Transport</keyword>
<evidence type="ECO:0000313" key="9">
    <source>
        <dbReference type="Proteomes" id="UP000530564"/>
    </source>
</evidence>
<feature type="transmembrane region" description="Helical" evidence="7">
    <location>
        <begin position="64"/>
        <end position="82"/>
    </location>
</feature>
<dbReference type="GO" id="GO:0006835">
    <property type="term" value="P:dicarboxylic acid transport"/>
    <property type="evidence" value="ECO:0007669"/>
    <property type="project" value="TreeGrafter"/>
</dbReference>
<dbReference type="PRINTS" id="PR00173">
    <property type="entry name" value="EDTRNSPORT"/>
</dbReference>
<feature type="transmembrane region" description="Helical" evidence="7">
    <location>
        <begin position="33"/>
        <end position="52"/>
    </location>
</feature>
<dbReference type="GO" id="GO:0005886">
    <property type="term" value="C:plasma membrane"/>
    <property type="evidence" value="ECO:0007669"/>
    <property type="project" value="UniProtKB-SubCell"/>
</dbReference>
<evidence type="ECO:0000256" key="3">
    <source>
        <dbReference type="ARBA" id="ARBA00022475"/>
    </source>
</evidence>
<evidence type="ECO:0000256" key="7">
    <source>
        <dbReference type="SAM" id="Phobius"/>
    </source>
</evidence>
<dbReference type="InterPro" id="IPR001991">
    <property type="entry name" value="Na-dicarboxylate_symporter"/>
</dbReference>
<sequence>MATEQDARTAADASPAPRGAGALLRRYWFGVVLWKRILIALALGTIVGLALGEASVQLKWMGDVFIRLIRMVVAPLVFFSIVSGIASMGDPKRLGAIGSKTLALYLTLTVIAVSVGMAMGVIFQPGVGMDFAGAAPAQIAKAPPSLGEHLISIIPTNPIAALAEGNVQSVIFFGILVGLGILTIAPRAEPVGRLFQMGADIMLQIVRFVMEVAPFGVFALVAWVMGTTGPSAFVHVLKLAAALVLGCAFQTLIIHGGLVRLVARLPVLPFFRDITDVVAIAFSTSSSAATLPVAMRVAEKNLGVSHAVTSTAMPLGVTLSMDGTALYVALLAVLSAQAFGIDLHFSQYVMLALATTVVALGTAPVPSASLFMLAAVLQVIGLGAEQTALVVGFILPFDRLLDMTRTITSATSDLSTAVTVAKWEGELDHEVYLRKPVE</sequence>
<dbReference type="AlphaFoldDB" id="A0A839ZW89"/>
<dbReference type="Proteomes" id="UP000530564">
    <property type="component" value="Unassembled WGS sequence"/>
</dbReference>
<evidence type="ECO:0000256" key="5">
    <source>
        <dbReference type="ARBA" id="ARBA00022989"/>
    </source>
</evidence>
<feature type="transmembrane region" description="Helical" evidence="7">
    <location>
        <begin position="237"/>
        <end position="262"/>
    </location>
</feature>
<comment type="caution">
    <text evidence="8">The sequence shown here is derived from an EMBL/GenBank/DDBJ whole genome shotgun (WGS) entry which is preliminary data.</text>
</comment>
<keyword evidence="9" id="KW-1185">Reference proteome</keyword>
<dbReference type="SUPFAM" id="SSF118215">
    <property type="entry name" value="Proton glutamate symport protein"/>
    <property type="match status" value="1"/>
</dbReference>
<evidence type="ECO:0000256" key="6">
    <source>
        <dbReference type="ARBA" id="ARBA00023136"/>
    </source>
</evidence>
<dbReference type="EMBL" id="JACIDK010000001">
    <property type="protein sequence ID" value="MBB3890039.1"/>
    <property type="molecule type" value="Genomic_DNA"/>
</dbReference>
<keyword evidence="6 7" id="KW-0472">Membrane</keyword>
<dbReference type="PANTHER" id="PTHR42865:SF7">
    <property type="entry name" value="PROTON_GLUTAMATE-ASPARTATE SYMPORTER"/>
    <property type="match status" value="1"/>
</dbReference>
<evidence type="ECO:0000256" key="1">
    <source>
        <dbReference type="ARBA" id="ARBA00004651"/>
    </source>
</evidence>
<dbReference type="InterPro" id="IPR036458">
    <property type="entry name" value="Na:dicarbo_symporter_sf"/>
</dbReference>
<accession>A0A839ZW89</accession>
<keyword evidence="5 7" id="KW-1133">Transmembrane helix</keyword>
<evidence type="ECO:0000313" key="8">
    <source>
        <dbReference type="EMBL" id="MBB3890039.1"/>
    </source>
</evidence>
<evidence type="ECO:0000256" key="2">
    <source>
        <dbReference type="ARBA" id="ARBA00022448"/>
    </source>
</evidence>
<dbReference type="RefSeq" id="WP_183769914.1">
    <property type="nucleotide sequence ID" value="NZ_JACIDK010000001.1"/>
</dbReference>
<keyword evidence="3" id="KW-1003">Cell membrane</keyword>
<proteinExistence type="predicted"/>